<feature type="repeat" description="TPR" evidence="3">
    <location>
        <begin position="67"/>
        <end position="100"/>
    </location>
</feature>
<dbReference type="Pfam" id="PF14559">
    <property type="entry name" value="TPR_19"/>
    <property type="match status" value="2"/>
</dbReference>
<feature type="repeat" description="TPR" evidence="3">
    <location>
        <begin position="646"/>
        <end position="679"/>
    </location>
</feature>
<accession>A0A1H4CUK6</accession>
<dbReference type="Pfam" id="PF13432">
    <property type="entry name" value="TPR_16"/>
    <property type="match status" value="6"/>
</dbReference>
<feature type="repeat" description="TPR" evidence="3">
    <location>
        <begin position="135"/>
        <end position="168"/>
    </location>
</feature>
<name>A0A1H4CUK6_9RHOB</name>
<feature type="signal peptide" evidence="4">
    <location>
        <begin position="1"/>
        <end position="15"/>
    </location>
</feature>
<dbReference type="PROSITE" id="PS51257">
    <property type="entry name" value="PROKAR_LIPOPROTEIN"/>
    <property type="match status" value="1"/>
</dbReference>
<evidence type="ECO:0000313" key="6">
    <source>
        <dbReference type="Proteomes" id="UP000198703"/>
    </source>
</evidence>
<dbReference type="Proteomes" id="UP000198703">
    <property type="component" value="Unassembled WGS sequence"/>
</dbReference>
<dbReference type="OrthoDB" id="7637125at2"/>
<reference evidence="5 6" key="1">
    <citation type="submission" date="2016-10" db="EMBL/GenBank/DDBJ databases">
        <authorList>
            <person name="de Groot N.N."/>
        </authorList>
    </citation>
    <scope>NUCLEOTIDE SEQUENCE [LARGE SCALE GENOMIC DNA]</scope>
    <source>
        <strain evidence="5 6">DSM 15345</strain>
    </source>
</reference>
<evidence type="ECO:0000256" key="4">
    <source>
        <dbReference type="SAM" id="SignalP"/>
    </source>
</evidence>
<organism evidence="5 6">
    <name type="scientific">Rubrimonas cliftonensis</name>
    <dbReference type="NCBI Taxonomy" id="89524"/>
    <lineage>
        <taxon>Bacteria</taxon>
        <taxon>Pseudomonadati</taxon>
        <taxon>Pseudomonadota</taxon>
        <taxon>Alphaproteobacteria</taxon>
        <taxon>Rhodobacterales</taxon>
        <taxon>Paracoccaceae</taxon>
        <taxon>Rubrimonas</taxon>
    </lineage>
</organism>
<dbReference type="EMBL" id="FNQM01000008">
    <property type="protein sequence ID" value="SEA63772.1"/>
    <property type="molecule type" value="Genomic_DNA"/>
</dbReference>
<dbReference type="PANTHER" id="PTHR45586:SF1">
    <property type="entry name" value="LIPOPOLYSACCHARIDE ASSEMBLY PROTEIN B"/>
    <property type="match status" value="1"/>
</dbReference>
<keyword evidence="4" id="KW-0732">Signal</keyword>
<evidence type="ECO:0000313" key="5">
    <source>
        <dbReference type="EMBL" id="SEA63772.1"/>
    </source>
</evidence>
<keyword evidence="6" id="KW-1185">Reference proteome</keyword>
<dbReference type="InterPro" id="IPR011990">
    <property type="entry name" value="TPR-like_helical_dom_sf"/>
</dbReference>
<feature type="chain" id="PRO_5012543028" evidence="4">
    <location>
        <begin position="16"/>
        <end position="816"/>
    </location>
</feature>
<dbReference type="AlphaFoldDB" id="A0A1H4CUK6"/>
<keyword evidence="1" id="KW-0677">Repeat</keyword>
<proteinExistence type="predicted"/>
<keyword evidence="2 3" id="KW-0802">TPR repeat</keyword>
<dbReference type="SMART" id="SM00028">
    <property type="entry name" value="TPR"/>
    <property type="match status" value="10"/>
</dbReference>
<gene>
    <name evidence="5" type="ORF">SAMN05444370_10830</name>
</gene>
<evidence type="ECO:0000256" key="2">
    <source>
        <dbReference type="ARBA" id="ARBA00022803"/>
    </source>
</evidence>
<evidence type="ECO:0000256" key="1">
    <source>
        <dbReference type="ARBA" id="ARBA00022737"/>
    </source>
</evidence>
<dbReference type="RefSeq" id="WP_093254197.1">
    <property type="nucleotide sequence ID" value="NZ_FNQM01000008.1"/>
</dbReference>
<dbReference type="PROSITE" id="PS50005">
    <property type="entry name" value="TPR"/>
    <property type="match status" value="3"/>
</dbReference>
<dbReference type="InterPro" id="IPR051012">
    <property type="entry name" value="CellSynth/LPSAsmb/PSIAsmb"/>
</dbReference>
<evidence type="ECO:0000256" key="3">
    <source>
        <dbReference type="PROSITE-ProRule" id="PRU00339"/>
    </source>
</evidence>
<dbReference type="Gene3D" id="1.25.40.10">
    <property type="entry name" value="Tetratricopeptide repeat domain"/>
    <property type="match status" value="4"/>
</dbReference>
<sequence>MIAPLLKLPFLRALATGAALMLVAACESPEERVAGHYAAAMELLEKEQPERAALELRNALRLDENHAPSRFEMAKLYEADGELRAAVGNYRLVIELDPENVEARKRLAPLLIVGGAFEEARDVAAAAAALAPEDPEIKTLEATALYRLGDVDKAVELARAAIDIDPGHTPAQVLIVTDMAARGDRSGALARADALLAEAPDDLALNLLKLRLLEGSPDVTDHLRKMAERFPDRAEFRTALASALQAAGDVEGAERELRALAEAAPEDARRGLALARFLGSAHGPEAARAELDSLAAAAPPESRLEYRLARAELDYALGDADAALDILRSVIDSDESSAAGAARARLAFGRIALARGDLEAARDAAETVLTADDENADARGLRAAIMIEEDRPREAVLELRQALAQAPNDMRLLLLSARAHERAGSAELAEESLASAAIASGYQPEIAIAYARLLSRRERLEAAEAVLAETYRQHPRDARVLLAIAEVRLRRQDWDGAEEVAAAFEALGGEEAASRLRAASLTGQGRFDESVSVLERLTAGDDAGDALTALVRNYVRLGDMENARRVVDETIARDPGQLRARVLRAELEVMGRDFNVAEATLREAVAMSPEASLGHVSLVRLLLMRGDEAAAETAAREAVAQAASPAEARLILAQLLERRGDFDGAIEQYEALYESQPDSFVVANNLASLLSDHRADDPAAIDRAARVAQRLRGSESPYFKDTYGWTLFLQGEHETAARVLEQAAEGLPENAVVRYHAGRAMAALGRSDAARGHLEAALALGGDFAFADAARAALAALPAAGSDPNQSGPDQSGAQQ</sequence>
<dbReference type="SUPFAM" id="SSF48452">
    <property type="entry name" value="TPR-like"/>
    <property type="match status" value="5"/>
</dbReference>
<protein>
    <submittedName>
        <fullName evidence="5">Uncharacterized conserved protein HemY, contains two TPR repeats</fullName>
    </submittedName>
</protein>
<dbReference type="STRING" id="89524.SAMN05444370_10830"/>
<dbReference type="PANTHER" id="PTHR45586">
    <property type="entry name" value="TPR REPEAT-CONTAINING PROTEIN PA4667"/>
    <property type="match status" value="1"/>
</dbReference>
<dbReference type="InterPro" id="IPR019734">
    <property type="entry name" value="TPR_rpt"/>
</dbReference>